<accession>A0A8X6NM40</accession>
<name>A0A8X6NM40_NEPPI</name>
<gene>
    <name evidence="1" type="ORF">NPIL_281701</name>
</gene>
<evidence type="ECO:0000313" key="2">
    <source>
        <dbReference type="Proteomes" id="UP000887013"/>
    </source>
</evidence>
<evidence type="ECO:0000313" key="1">
    <source>
        <dbReference type="EMBL" id="GFT22618.1"/>
    </source>
</evidence>
<dbReference type="AlphaFoldDB" id="A0A8X6NM40"/>
<protein>
    <submittedName>
        <fullName evidence="1">Uncharacterized protein</fullName>
    </submittedName>
</protein>
<reference evidence="1" key="1">
    <citation type="submission" date="2020-08" db="EMBL/GenBank/DDBJ databases">
        <title>Multicomponent nature underlies the extraordinary mechanical properties of spider dragline silk.</title>
        <authorList>
            <person name="Kono N."/>
            <person name="Nakamura H."/>
            <person name="Mori M."/>
            <person name="Yoshida Y."/>
            <person name="Ohtoshi R."/>
            <person name="Malay A.D."/>
            <person name="Moran D.A.P."/>
            <person name="Tomita M."/>
            <person name="Numata K."/>
            <person name="Arakawa K."/>
        </authorList>
    </citation>
    <scope>NUCLEOTIDE SEQUENCE</scope>
</reference>
<organism evidence="1 2">
    <name type="scientific">Nephila pilipes</name>
    <name type="common">Giant wood spider</name>
    <name type="synonym">Nephila maculata</name>
    <dbReference type="NCBI Taxonomy" id="299642"/>
    <lineage>
        <taxon>Eukaryota</taxon>
        <taxon>Metazoa</taxon>
        <taxon>Ecdysozoa</taxon>
        <taxon>Arthropoda</taxon>
        <taxon>Chelicerata</taxon>
        <taxon>Arachnida</taxon>
        <taxon>Araneae</taxon>
        <taxon>Araneomorphae</taxon>
        <taxon>Entelegynae</taxon>
        <taxon>Araneoidea</taxon>
        <taxon>Nephilidae</taxon>
        <taxon>Nephila</taxon>
    </lineage>
</organism>
<keyword evidence="2" id="KW-1185">Reference proteome</keyword>
<comment type="caution">
    <text evidence="1">The sequence shown here is derived from an EMBL/GenBank/DDBJ whole genome shotgun (WGS) entry which is preliminary data.</text>
</comment>
<dbReference type="Proteomes" id="UP000887013">
    <property type="component" value="Unassembled WGS sequence"/>
</dbReference>
<dbReference type="EMBL" id="BMAW01011230">
    <property type="protein sequence ID" value="GFT22618.1"/>
    <property type="molecule type" value="Genomic_DNA"/>
</dbReference>
<proteinExistence type="predicted"/>
<sequence length="109" mass="12677">MSIEEDINIQEQFSGFLQIKKINKATTFPFLTSRAKKLRIIFVKVQCQGEWGEYERWTYGGKRRLETSNLVLFVLCGYYSIYRAMKGMAKSSSEGESFVNLGYSRFCLD</sequence>